<accession>A0A0H3IEI3</accession>
<dbReference type="AlphaFoldDB" id="A0A0H3IEI3"/>
<evidence type="ECO:0008006" key="5">
    <source>
        <dbReference type="Google" id="ProtNLM"/>
    </source>
</evidence>
<dbReference type="Proteomes" id="UP001194579">
    <property type="component" value="Unassembled WGS sequence"/>
</dbReference>
<dbReference type="RefSeq" id="WP_014701872.1">
    <property type="nucleotide sequence ID" value="NC_017845.1"/>
</dbReference>
<sequence>MKKSSKEIIETIVDVINPFFINNEFSLRNKRFFELDVDGGYKYQYEIVTSKNKGYFSLSLRLNLLNKSLMCPVNNVLEKTLKDERYKHPPNWSDKDIEDSIKSRLSNSTVASLSDWRRFKDDNEPLDEFRKRFSIWMCVFDELDEVVNWRVQVIKSANYSLNWFSSVSNEDWIIENTFYPSLVILKMKDDDRILSKYKDVFLKSRDKQEVELFFEHLVS</sequence>
<gene>
    <name evidence="1" type="ordered locus">W5S_4446</name>
    <name evidence="2" type="ORF">F6Q06_23475</name>
</gene>
<evidence type="ECO:0000313" key="3">
    <source>
        <dbReference type="Proteomes" id="UP000008044"/>
    </source>
</evidence>
<reference evidence="1 3" key="1">
    <citation type="journal article" date="2012" name="J. Bacteriol.">
        <title>Genome sequence of Pectobacterium sp. strain SCC3193.</title>
        <authorList>
            <person name="Koskinen J.P."/>
            <person name="Laine P."/>
            <person name="Niemi O."/>
            <person name="Nykyri J."/>
            <person name="Harjunpaa H."/>
            <person name="Auvinen P."/>
            <person name="Paulin L."/>
            <person name="Pirhonen M."/>
            <person name="Palva T."/>
            <person name="Holm L."/>
        </authorList>
    </citation>
    <scope>NUCLEOTIDE SEQUENCE [LARGE SCALE GENOMIC DNA]</scope>
    <source>
        <strain evidence="1 3">SCC3193</strain>
    </source>
</reference>
<name>A0A0H3IEI3_PECPM</name>
<evidence type="ECO:0000313" key="4">
    <source>
        <dbReference type="Proteomes" id="UP001194579"/>
    </source>
</evidence>
<reference evidence="4" key="3">
    <citation type="submission" date="2023-07" db="EMBL/GenBank/DDBJ databases">
        <title>Identification of Pectobacterium versatile causing blackleg of potato from New York State with a whole genome sequencing approach.</title>
        <authorList>
            <person name="Ma X."/>
            <person name="Swingle B."/>
        </authorList>
    </citation>
    <scope>NUCLEOTIDE SEQUENCE [LARGE SCALE GENOMIC DNA]</scope>
    <source>
        <strain evidence="4">NY1588A</strain>
    </source>
</reference>
<dbReference type="HOGENOM" id="CLU_107523_0_0_6"/>
<dbReference type="Proteomes" id="UP000008044">
    <property type="component" value="Chromosome"/>
</dbReference>
<dbReference type="STRING" id="1905730.W5S_4446"/>
<dbReference type="EMBL" id="WABS01000095">
    <property type="protein sequence ID" value="MBI0557408.1"/>
    <property type="molecule type" value="Genomic_DNA"/>
</dbReference>
<protein>
    <recommendedName>
        <fullName evidence="5">DUF4304 domain-containing protein</fullName>
    </recommendedName>
</protein>
<reference evidence="1" key="2">
    <citation type="submission" date="2012-03" db="EMBL/GenBank/DDBJ databases">
        <authorList>
            <person name="Koskinen P."/>
            <person name="Laine P."/>
            <person name="Niemi O."/>
            <person name="Nykyri J."/>
            <person name="Harjunpaa H."/>
            <person name="Auvinen P."/>
            <person name="Paulin L."/>
            <person name="Pirhonen M."/>
            <person name="Palva T."/>
            <person name="Holm L."/>
        </authorList>
    </citation>
    <scope>NUCLEOTIDE SEQUENCE</scope>
    <source>
        <strain evidence="1">SCC3193</strain>
    </source>
</reference>
<keyword evidence="4" id="KW-1185">Reference proteome</keyword>
<dbReference type="eggNOG" id="ENOG502ZAAT">
    <property type="taxonomic scope" value="Bacteria"/>
</dbReference>
<evidence type="ECO:0000313" key="2">
    <source>
        <dbReference type="EMBL" id="MBI0557408.1"/>
    </source>
</evidence>
<dbReference type="KEGG" id="pec:W5S_4446"/>
<evidence type="ECO:0000313" key="1">
    <source>
        <dbReference type="EMBL" id="AFI92492.1"/>
    </source>
</evidence>
<organism evidence="1 3">
    <name type="scientific">Pectobacterium parmentieri</name>
    <dbReference type="NCBI Taxonomy" id="1905730"/>
    <lineage>
        <taxon>Bacteria</taxon>
        <taxon>Pseudomonadati</taxon>
        <taxon>Pseudomonadota</taxon>
        <taxon>Gammaproteobacteria</taxon>
        <taxon>Enterobacterales</taxon>
        <taxon>Pectobacteriaceae</taxon>
        <taxon>Pectobacterium</taxon>
    </lineage>
</organism>
<proteinExistence type="predicted"/>
<dbReference type="EMBL" id="CP003415">
    <property type="protein sequence ID" value="AFI92492.1"/>
    <property type="molecule type" value="Genomic_DNA"/>
</dbReference>
<reference evidence="2" key="4">
    <citation type="submission" date="2024-05" db="EMBL/GenBank/DDBJ databases">
        <title>Identification of Pectobacterium versatile causing blackleg of potato from New York State with a whole genome sequencing approach.</title>
        <authorList>
            <person name="Ma X."/>
            <person name="Swingle B."/>
        </authorList>
    </citation>
    <scope>NUCLEOTIDE SEQUENCE</scope>
    <source>
        <strain evidence="2">NY1588A</strain>
    </source>
</reference>